<proteinExistence type="predicted"/>
<keyword evidence="2" id="KW-0472">Membrane</keyword>
<dbReference type="RefSeq" id="XP_064673095.1">
    <property type="nucleotide sequence ID" value="XM_064814438.1"/>
</dbReference>
<dbReference type="Proteomes" id="UP001302812">
    <property type="component" value="Unassembled WGS sequence"/>
</dbReference>
<accession>A0AAN6TKC1</accession>
<protein>
    <recommendedName>
        <fullName evidence="6">Mid2 domain-containing protein</fullName>
    </recommendedName>
</protein>
<comment type="caution">
    <text evidence="4">The sequence shown here is derived from an EMBL/GenBank/DDBJ whole genome shotgun (WGS) entry which is preliminary data.</text>
</comment>
<keyword evidence="5" id="KW-1185">Reference proteome</keyword>
<feature type="compositionally biased region" description="Low complexity" evidence="1">
    <location>
        <begin position="162"/>
        <end position="181"/>
    </location>
</feature>
<feature type="compositionally biased region" description="Polar residues" evidence="1">
    <location>
        <begin position="196"/>
        <end position="219"/>
    </location>
</feature>
<gene>
    <name evidence="4" type="ORF">N656DRAFT_775413</name>
</gene>
<sequence length="308" mass="31988">MKLSPASLLAYASLARLTYAQARKCYFPNGEVSIEDHPCDPAADESVCCGPPSDTGGACLSNKLCYSPKTGRTSRGSCTDADWSSPACLNFCTVPLNAGHEVLPCSNVTGTDSYCCHKDNVETGNCCSWPALRKEFGVSPPFTWAVWVASETGFVVATPLSTSTSTSTASSSIASSSASISPSPPPQSSSTTSTSNGLPAQATSGSSDPGQVSATAQSPGLTTGAQAGIGVGAAIGALLIAALAYILWKLNRTNKLMEEALRQQWMAEQSQVAAGQAKTELPGQWTGHELSATDPPSYELPAEHHYLR</sequence>
<evidence type="ECO:0000313" key="4">
    <source>
        <dbReference type="EMBL" id="KAK4115525.1"/>
    </source>
</evidence>
<dbReference type="AlphaFoldDB" id="A0AAN6TKC1"/>
<dbReference type="GeneID" id="89938563"/>
<feature type="transmembrane region" description="Helical" evidence="2">
    <location>
        <begin position="227"/>
        <end position="248"/>
    </location>
</feature>
<evidence type="ECO:0000256" key="1">
    <source>
        <dbReference type="SAM" id="MobiDB-lite"/>
    </source>
</evidence>
<evidence type="ECO:0000256" key="2">
    <source>
        <dbReference type="SAM" id="Phobius"/>
    </source>
</evidence>
<feature type="chain" id="PRO_5043039057" description="Mid2 domain-containing protein" evidence="3">
    <location>
        <begin position="23"/>
        <end position="308"/>
    </location>
</feature>
<keyword evidence="2" id="KW-0812">Transmembrane</keyword>
<reference evidence="4" key="2">
    <citation type="submission" date="2023-05" db="EMBL/GenBank/DDBJ databases">
        <authorList>
            <consortium name="Lawrence Berkeley National Laboratory"/>
            <person name="Steindorff A."/>
            <person name="Hensen N."/>
            <person name="Bonometti L."/>
            <person name="Westerberg I."/>
            <person name="Brannstrom I.O."/>
            <person name="Guillou S."/>
            <person name="Cros-Aarteil S."/>
            <person name="Calhoun S."/>
            <person name="Haridas S."/>
            <person name="Kuo A."/>
            <person name="Mondo S."/>
            <person name="Pangilinan J."/>
            <person name="Riley R."/>
            <person name="Labutti K."/>
            <person name="Andreopoulos B."/>
            <person name="Lipzen A."/>
            <person name="Chen C."/>
            <person name="Yanf M."/>
            <person name="Daum C."/>
            <person name="Ng V."/>
            <person name="Clum A."/>
            <person name="Ohm R."/>
            <person name="Martin F."/>
            <person name="Silar P."/>
            <person name="Natvig D."/>
            <person name="Lalanne C."/>
            <person name="Gautier V."/>
            <person name="Ament-Velasquez S.L."/>
            <person name="Kruys A."/>
            <person name="Hutchinson M.I."/>
            <person name="Powell A.J."/>
            <person name="Barry K."/>
            <person name="Miller A.N."/>
            <person name="Grigoriev I.V."/>
            <person name="Debuchy R."/>
            <person name="Gladieux P."/>
            <person name="Thoren M.H."/>
            <person name="Johannesson H."/>
        </authorList>
    </citation>
    <scope>NUCLEOTIDE SEQUENCE</scope>
    <source>
        <strain evidence="4">CBS 508.74</strain>
    </source>
</reference>
<keyword evidence="2" id="KW-1133">Transmembrane helix</keyword>
<reference evidence="4" key="1">
    <citation type="journal article" date="2023" name="Mol. Phylogenet. Evol.">
        <title>Genome-scale phylogeny and comparative genomics of the fungal order Sordariales.</title>
        <authorList>
            <person name="Hensen N."/>
            <person name="Bonometti L."/>
            <person name="Westerberg I."/>
            <person name="Brannstrom I.O."/>
            <person name="Guillou S."/>
            <person name="Cros-Aarteil S."/>
            <person name="Calhoun S."/>
            <person name="Haridas S."/>
            <person name="Kuo A."/>
            <person name="Mondo S."/>
            <person name="Pangilinan J."/>
            <person name="Riley R."/>
            <person name="LaButti K."/>
            <person name="Andreopoulos B."/>
            <person name="Lipzen A."/>
            <person name="Chen C."/>
            <person name="Yan M."/>
            <person name="Daum C."/>
            <person name="Ng V."/>
            <person name="Clum A."/>
            <person name="Steindorff A."/>
            <person name="Ohm R.A."/>
            <person name="Martin F."/>
            <person name="Silar P."/>
            <person name="Natvig D.O."/>
            <person name="Lalanne C."/>
            <person name="Gautier V."/>
            <person name="Ament-Velasquez S.L."/>
            <person name="Kruys A."/>
            <person name="Hutchinson M.I."/>
            <person name="Powell A.J."/>
            <person name="Barry K."/>
            <person name="Miller A.N."/>
            <person name="Grigoriev I.V."/>
            <person name="Debuchy R."/>
            <person name="Gladieux P."/>
            <person name="Hiltunen Thoren M."/>
            <person name="Johannesson H."/>
        </authorList>
    </citation>
    <scope>NUCLEOTIDE SEQUENCE</scope>
    <source>
        <strain evidence="4">CBS 508.74</strain>
    </source>
</reference>
<dbReference type="EMBL" id="MU853334">
    <property type="protein sequence ID" value="KAK4115525.1"/>
    <property type="molecule type" value="Genomic_DNA"/>
</dbReference>
<evidence type="ECO:0000256" key="3">
    <source>
        <dbReference type="SAM" id="SignalP"/>
    </source>
</evidence>
<feature type="signal peptide" evidence="3">
    <location>
        <begin position="1"/>
        <end position="22"/>
    </location>
</feature>
<feature type="region of interest" description="Disordered" evidence="1">
    <location>
        <begin position="162"/>
        <end position="219"/>
    </location>
</feature>
<keyword evidence="3" id="KW-0732">Signal</keyword>
<organism evidence="4 5">
    <name type="scientific">Canariomyces notabilis</name>
    <dbReference type="NCBI Taxonomy" id="2074819"/>
    <lineage>
        <taxon>Eukaryota</taxon>
        <taxon>Fungi</taxon>
        <taxon>Dikarya</taxon>
        <taxon>Ascomycota</taxon>
        <taxon>Pezizomycotina</taxon>
        <taxon>Sordariomycetes</taxon>
        <taxon>Sordariomycetidae</taxon>
        <taxon>Sordariales</taxon>
        <taxon>Chaetomiaceae</taxon>
        <taxon>Canariomyces</taxon>
    </lineage>
</organism>
<name>A0AAN6TKC1_9PEZI</name>
<evidence type="ECO:0008006" key="6">
    <source>
        <dbReference type="Google" id="ProtNLM"/>
    </source>
</evidence>
<evidence type="ECO:0000313" key="5">
    <source>
        <dbReference type="Proteomes" id="UP001302812"/>
    </source>
</evidence>
<feature type="region of interest" description="Disordered" evidence="1">
    <location>
        <begin position="286"/>
        <end position="308"/>
    </location>
</feature>